<reference evidence="1 2" key="1">
    <citation type="submission" date="2023-07" db="EMBL/GenBank/DDBJ databases">
        <authorList>
            <person name="Peeters C."/>
        </authorList>
    </citation>
    <scope>NUCLEOTIDE SEQUENCE [LARGE SCALE GENOMIC DNA]</scope>
    <source>
        <strain evidence="1 2">R-16034</strain>
    </source>
</reference>
<protein>
    <submittedName>
        <fullName evidence="1">Uncharacterized protein</fullName>
    </submittedName>
</protein>
<evidence type="ECO:0000313" key="1">
    <source>
        <dbReference type="EMBL" id="CAJ0735537.1"/>
    </source>
</evidence>
<proteinExistence type="predicted"/>
<evidence type="ECO:0000313" key="2">
    <source>
        <dbReference type="Proteomes" id="UP001189225"/>
    </source>
</evidence>
<dbReference type="Proteomes" id="UP001189225">
    <property type="component" value="Unassembled WGS sequence"/>
</dbReference>
<gene>
    <name evidence="1" type="ORF">R16034_00194</name>
</gene>
<accession>A0AB72WXG3</accession>
<keyword evidence="2" id="KW-1185">Reference proteome</keyword>
<organism evidence="1 2">
    <name type="scientific">Ralstonia edaphi</name>
    <dbReference type="NCBI Taxonomy" id="3058599"/>
    <lineage>
        <taxon>Bacteria</taxon>
        <taxon>Pseudomonadati</taxon>
        <taxon>Pseudomonadota</taxon>
        <taxon>Betaproteobacteria</taxon>
        <taxon>Burkholderiales</taxon>
        <taxon>Burkholderiaceae</taxon>
        <taxon>Ralstonia</taxon>
    </lineage>
</organism>
<sequence length="78" mass="9030">MTANRTMPQYETTLRELVTKWFGVRDAPNLRISRLHCPGVDCGCVQAELTTSARPLVILFFRHRAGCWRLFPPSRARR</sequence>
<name>A0AB72WXG3_9RALS</name>
<dbReference type="EMBL" id="CATWHI010000001">
    <property type="protein sequence ID" value="CAJ0735537.1"/>
    <property type="molecule type" value="Genomic_DNA"/>
</dbReference>
<dbReference type="AlphaFoldDB" id="A0AB72WXG3"/>
<comment type="caution">
    <text evidence="1">The sequence shown here is derived from an EMBL/GenBank/DDBJ whole genome shotgun (WGS) entry which is preliminary data.</text>
</comment>